<gene>
    <name evidence="2" type="ORF">SAMN02745165_03575</name>
</gene>
<reference evidence="2 3" key="1">
    <citation type="submission" date="2016-11" db="EMBL/GenBank/DDBJ databases">
        <authorList>
            <person name="Jaros S."/>
            <person name="Januszkiewicz K."/>
            <person name="Wedrychowicz H."/>
        </authorList>
    </citation>
    <scope>NUCLEOTIDE SEQUENCE [LARGE SCALE GENOMIC DNA]</scope>
    <source>
        <strain evidence="2 3">DSM 5091</strain>
    </source>
</reference>
<accession>A0A1M6NC48</accession>
<feature type="transmembrane region" description="Helical" evidence="1">
    <location>
        <begin position="20"/>
        <end position="40"/>
    </location>
</feature>
<keyword evidence="1" id="KW-1133">Transmembrane helix</keyword>
<sequence>MVFISLDELLPTAEKYGEHHMAMYGVVAGMAVMASSLLMFA</sequence>
<keyword evidence="1" id="KW-0472">Membrane</keyword>
<organism evidence="2 3">
    <name type="scientific">Malonomonas rubra DSM 5091</name>
    <dbReference type="NCBI Taxonomy" id="1122189"/>
    <lineage>
        <taxon>Bacteria</taxon>
        <taxon>Pseudomonadati</taxon>
        <taxon>Thermodesulfobacteriota</taxon>
        <taxon>Desulfuromonadia</taxon>
        <taxon>Desulfuromonadales</taxon>
        <taxon>Geopsychrobacteraceae</taxon>
        <taxon>Malonomonas</taxon>
    </lineage>
</organism>
<keyword evidence="3" id="KW-1185">Reference proteome</keyword>
<dbReference type="AlphaFoldDB" id="A0A1M6NC48"/>
<dbReference type="STRING" id="1122189.SAMN02745165_03575"/>
<keyword evidence="1" id="KW-0812">Transmembrane</keyword>
<dbReference type="Proteomes" id="UP000184171">
    <property type="component" value="Unassembled WGS sequence"/>
</dbReference>
<dbReference type="EMBL" id="FQZT01000026">
    <property type="protein sequence ID" value="SHJ93262.1"/>
    <property type="molecule type" value="Genomic_DNA"/>
</dbReference>
<name>A0A1M6NC48_MALRU</name>
<protein>
    <submittedName>
        <fullName evidence="2">Zinc transporter, ZIP family</fullName>
    </submittedName>
</protein>
<evidence type="ECO:0000313" key="2">
    <source>
        <dbReference type="EMBL" id="SHJ93262.1"/>
    </source>
</evidence>
<evidence type="ECO:0000313" key="3">
    <source>
        <dbReference type="Proteomes" id="UP000184171"/>
    </source>
</evidence>
<proteinExistence type="predicted"/>
<evidence type="ECO:0000256" key="1">
    <source>
        <dbReference type="SAM" id="Phobius"/>
    </source>
</evidence>